<reference evidence="2 3" key="1">
    <citation type="submission" date="2016-04" db="EMBL/GenBank/DDBJ databases">
        <title>Comparative Genomics and Epigenetics of Sporosarcina ureae.</title>
        <authorList>
            <person name="Oliver A.S."/>
            <person name="Cooper K.K."/>
        </authorList>
    </citation>
    <scope>NUCLEOTIDE SEQUENCE [LARGE SCALE GENOMIC DNA]</scope>
    <source>
        <strain evidence="2 3">S204</strain>
    </source>
</reference>
<name>A0ABM6JW04_SPOUR</name>
<dbReference type="PANTHER" id="PTHR37304:SF1">
    <property type="entry name" value="MEMBRANE PROTEIN"/>
    <property type="match status" value="1"/>
</dbReference>
<dbReference type="PANTHER" id="PTHR37304">
    <property type="entry name" value="MEMBRANE PROTEIN-RELATED"/>
    <property type="match status" value="1"/>
</dbReference>
<dbReference type="EMBL" id="CP015108">
    <property type="protein sequence ID" value="ARF14359.1"/>
    <property type="molecule type" value="Genomic_DNA"/>
</dbReference>
<keyword evidence="3" id="KW-1185">Reference proteome</keyword>
<dbReference type="Proteomes" id="UP000192486">
    <property type="component" value="Chromosome"/>
</dbReference>
<protein>
    <submittedName>
        <fullName evidence="2">DUF378 domain-containing protein</fullName>
    </submittedName>
</protein>
<accession>A0ABM6JW04</accession>
<dbReference type="Pfam" id="PF04070">
    <property type="entry name" value="DUF378"/>
    <property type="match status" value="1"/>
</dbReference>
<dbReference type="RefSeq" id="WP_029054315.1">
    <property type="nucleotide sequence ID" value="NZ_CP015108.1"/>
</dbReference>
<feature type="transmembrane region" description="Helical" evidence="1">
    <location>
        <begin position="7"/>
        <end position="27"/>
    </location>
</feature>
<evidence type="ECO:0000313" key="2">
    <source>
        <dbReference type="EMBL" id="ARF14359.1"/>
    </source>
</evidence>
<feature type="transmembrane region" description="Helical" evidence="1">
    <location>
        <begin position="39"/>
        <end position="61"/>
    </location>
</feature>
<organism evidence="2 3">
    <name type="scientific">Sporosarcina ureae</name>
    <dbReference type="NCBI Taxonomy" id="1571"/>
    <lineage>
        <taxon>Bacteria</taxon>
        <taxon>Bacillati</taxon>
        <taxon>Bacillota</taxon>
        <taxon>Bacilli</taxon>
        <taxon>Bacillales</taxon>
        <taxon>Caryophanaceae</taxon>
        <taxon>Sporosarcina</taxon>
    </lineage>
</organism>
<evidence type="ECO:0000256" key="1">
    <source>
        <dbReference type="SAM" id="Phobius"/>
    </source>
</evidence>
<gene>
    <name evidence="2" type="ORF">SporoS204_09515</name>
</gene>
<dbReference type="InterPro" id="IPR007211">
    <property type="entry name" value="DUF378"/>
</dbReference>
<keyword evidence="1" id="KW-0472">Membrane</keyword>
<keyword evidence="1" id="KW-0812">Transmembrane</keyword>
<evidence type="ECO:0000313" key="3">
    <source>
        <dbReference type="Proteomes" id="UP000192486"/>
    </source>
</evidence>
<keyword evidence="1" id="KW-1133">Transmembrane helix</keyword>
<proteinExistence type="predicted"/>
<sequence length="115" mass="12930">MSVFMRIALTLVIIGALNWGLIGFFNFDLVASVFGGQDTILAKIVYAIVGLSGLAAIGLLVKSNEEIIVDEDEKVEPHKQFDRIRNVNYNTEFGEELDMMKKRKKVDRSPKDPKE</sequence>